<accession>A0A7W7MW56</accession>
<keyword evidence="4" id="KW-0274">FAD</keyword>
<sequence>MGPLRQDPADVMNLSRTEDQELIADTARELLEARAPTAGARAMDGDPAGHSPALWKEMVELGWPGLAFPEEHGGVGGDFLDVSLLFEQLGYAQVPSPLLASVACCGMPVARFGTSGQRERWLSAISEGRIMTAAPLPWDRPGDGPVASRDGDGYVLNGTATFVPFAASAEHILVAARLDGEPRAFWVDASSVTLNPLGTVGWDRPCHVELADVRVPAEAALGEDASGADAARAISLFGAAATCAEMVGAAQRVLDMTVAYATEREQFGKPIGSFQAVQHHCADMSIDVLGSRFIAYEAIWLLSADREAAQEVSMAKAWVSEAYERVCALGHQVHGAIGFTEEHDLHLFSRHAMAAALAHGDGDLHYDTLATRLDLP</sequence>
<evidence type="ECO:0000256" key="5">
    <source>
        <dbReference type="ARBA" id="ARBA00023002"/>
    </source>
</evidence>
<dbReference type="InterPro" id="IPR036250">
    <property type="entry name" value="AcylCo_DH-like_C"/>
</dbReference>
<dbReference type="SUPFAM" id="SSF47203">
    <property type="entry name" value="Acyl-CoA dehydrogenase C-terminal domain-like"/>
    <property type="match status" value="1"/>
</dbReference>
<comment type="similarity">
    <text evidence="2">Belongs to the acyl-CoA dehydrogenase family.</text>
</comment>
<protein>
    <submittedName>
        <fullName evidence="8">Alkylation response protein AidB-like acyl-CoA dehydrogenase</fullName>
    </submittedName>
</protein>
<evidence type="ECO:0000256" key="2">
    <source>
        <dbReference type="ARBA" id="ARBA00009347"/>
    </source>
</evidence>
<dbReference type="GO" id="GO:0003995">
    <property type="term" value="F:acyl-CoA dehydrogenase activity"/>
    <property type="evidence" value="ECO:0007669"/>
    <property type="project" value="TreeGrafter"/>
</dbReference>
<evidence type="ECO:0000256" key="3">
    <source>
        <dbReference type="ARBA" id="ARBA00022630"/>
    </source>
</evidence>
<keyword evidence="3" id="KW-0285">Flavoprotein</keyword>
<organism evidence="8 9">
    <name type="scientific">Actinomadura livida</name>
    <dbReference type="NCBI Taxonomy" id="79909"/>
    <lineage>
        <taxon>Bacteria</taxon>
        <taxon>Bacillati</taxon>
        <taxon>Actinomycetota</taxon>
        <taxon>Actinomycetes</taxon>
        <taxon>Streptosporangiales</taxon>
        <taxon>Thermomonosporaceae</taxon>
        <taxon>Actinomadura</taxon>
    </lineage>
</organism>
<dbReference type="EMBL" id="JACHMV010000001">
    <property type="protein sequence ID" value="MBB4772462.1"/>
    <property type="molecule type" value="Genomic_DNA"/>
</dbReference>
<evidence type="ECO:0000256" key="4">
    <source>
        <dbReference type="ARBA" id="ARBA00022827"/>
    </source>
</evidence>
<dbReference type="Gene3D" id="1.20.140.10">
    <property type="entry name" value="Butyryl-CoA Dehydrogenase, subunit A, domain 3"/>
    <property type="match status" value="1"/>
</dbReference>
<comment type="cofactor">
    <cofactor evidence="1">
        <name>FAD</name>
        <dbReference type="ChEBI" id="CHEBI:57692"/>
    </cofactor>
</comment>
<gene>
    <name evidence="8" type="ORF">F4557_000880</name>
</gene>
<dbReference type="Gene3D" id="1.10.540.10">
    <property type="entry name" value="Acyl-CoA dehydrogenase/oxidase, N-terminal domain"/>
    <property type="match status" value="1"/>
</dbReference>
<dbReference type="InterPro" id="IPR037069">
    <property type="entry name" value="AcylCoA_DH/ox_N_sf"/>
</dbReference>
<feature type="domain" description="Acyl-CoA dehydrogenase/oxidase N-terminal" evidence="7">
    <location>
        <begin position="17"/>
        <end position="128"/>
    </location>
</feature>
<dbReference type="InterPro" id="IPR046373">
    <property type="entry name" value="Acyl-CoA_Oxase/DH_mid-dom_sf"/>
</dbReference>
<keyword evidence="5" id="KW-0560">Oxidoreductase</keyword>
<evidence type="ECO:0000259" key="6">
    <source>
        <dbReference type="Pfam" id="PF00441"/>
    </source>
</evidence>
<dbReference type="Pfam" id="PF00441">
    <property type="entry name" value="Acyl-CoA_dh_1"/>
    <property type="match status" value="1"/>
</dbReference>
<dbReference type="InterPro" id="IPR009100">
    <property type="entry name" value="AcylCoA_DH/oxidase_NM_dom_sf"/>
</dbReference>
<dbReference type="Pfam" id="PF02771">
    <property type="entry name" value="Acyl-CoA_dh_N"/>
    <property type="match status" value="1"/>
</dbReference>
<proteinExistence type="inferred from homology"/>
<evidence type="ECO:0000256" key="1">
    <source>
        <dbReference type="ARBA" id="ARBA00001974"/>
    </source>
</evidence>
<evidence type="ECO:0000259" key="7">
    <source>
        <dbReference type="Pfam" id="PF02771"/>
    </source>
</evidence>
<reference evidence="8 9" key="1">
    <citation type="submission" date="2020-08" db="EMBL/GenBank/DDBJ databases">
        <title>Sequencing the genomes of 1000 actinobacteria strains.</title>
        <authorList>
            <person name="Klenk H.-P."/>
        </authorList>
    </citation>
    <scope>NUCLEOTIDE SEQUENCE [LARGE SCALE GENOMIC DNA]</scope>
    <source>
        <strain evidence="8 9">DSM 44772</strain>
    </source>
</reference>
<dbReference type="RefSeq" id="WP_221480543.1">
    <property type="nucleotide sequence ID" value="NZ_BAAAHD010000002.1"/>
</dbReference>
<dbReference type="AlphaFoldDB" id="A0A7W7MW56"/>
<feature type="domain" description="Acyl-CoA dehydrogenase/oxidase C-terminal" evidence="6">
    <location>
        <begin position="236"/>
        <end position="373"/>
    </location>
</feature>
<dbReference type="SUPFAM" id="SSF56645">
    <property type="entry name" value="Acyl-CoA dehydrogenase NM domain-like"/>
    <property type="match status" value="1"/>
</dbReference>
<dbReference type="GO" id="GO:0050660">
    <property type="term" value="F:flavin adenine dinucleotide binding"/>
    <property type="evidence" value="ECO:0007669"/>
    <property type="project" value="InterPro"/>
</dbReference>
<dbReference type="Gene3D" id="2.40.110.10">
    <property type="entry name" value="Butyryl-CoA Dehydrogenase, subunit A, domain 2"/>
    <property type="match status" value="1"/>
</dbReference>
<dbReference type="PANTHER" id="PTHR43884:SF20">
    <property type="entry name" value="ACYL-COA DEHYDROGENASE FADE28"/>
    <property type="match status" value="1"/>
</dbReference>
<dbReference type="CDD" id="cd00567">
    <property type="entry name" value="ACAD"/>
    <property type="match status" value="1"/>
</dbReference>
<dbReference type="PANTHER" id="PTHR43884">
    <property type="entry name" value="ACYL-COA DEHYDROGENASE"/>
    <property type="match status" value="1"/>
</dbReference>
<dbReference type="InterPro" id="IPR009075">
    <property type="entry name" value="AcylCo_DH/oxidase_C"/>
</dbReference>
<comment type="caution">
    <text evidence="8">The sequence shown here is derived from an EMBL/GenBank/DDBJ whole genome shotgun (WGS) entry which is preliminary data.</text>
</comment>
<evidence type="ECO:0000313" key="9">
    <source>
        <dbReference type="Proteomes" id="UP000549343"/>
    </source>
</evidence>
<dbReference type="Proteomes" id="UP000549343">
    <property type="component" value="Unassembled WGS sequence"/>
</dbReference>
<evidence type="ECO:0000313" key="8">
    <source>
        <dbReference type="EMBL" id="MBB4772462.1"/>
    </source>
</evidence>
<dbReference type="InterPro" id="IPR013786">
    <property type="entry name" value="AcylCoA_DH/ox_N"/>
</dbReference>
<name>A0A7W7MW56_9ACTN</name>